<reference evidence="3 4" key="1">
    <citation type="journal article" date="2019" name="New Phytol.">
        <title>Comparative genomics reveals unique wood-decay strategies and fruiting body development in the Schizophyllaceae.</title>
        <authorList>
            <person name="Almasi E."/>
            <person name="Sahu N."/>
            <person name="Krizsan K."/>
            <person name="Balint B."/>
            <person name="Kovacs G.M."/>
            <person name="Kiss B."/>
            <person name="Cseklye J."/>
            <person name="Drula E."/>
            <person name="Henrissat B."/>
            <person name="Nagy I."/>
            <person name="Chovatia M."/>
            <person name="Adam C."/>
            <person name="LaButti K."/>
            <person name="Lipzen A."/>
            <person name="Riley R."/>
            <person name="Grigoriev I.V."/>
            <person name="Nagy L.G."/>
        </authorList>
    </citation>
    <scope>NUCLEOTIDE SEQUENCE [LARGE SCALE GENOMIC DNA]</scope>
    <source>
        <strain evidence="3 4">NL-1724</strain>
    </source>
</reference>
<accession>A0A550CNP6</accession>
<gene>
    <name evidence="3" type="ORF">BD626DRAFT_567037</name>
</gene>
<protein>
    <submittedName>
        <fullName evidence="3">UreD urease accessory protein-domain-containing protein</fullName>
    </submittedName>
</protein>
<comment type="similarity">
    <text evidence="1">Belongs to the UreD family.</text>
</comment>
<evidence type="ECO:0000256" key="1">
    <source>
        <dbReference type="ARBA" id="ARBA00007177"/>
    </source>
</evidence>
<organism evidence="3 4">
    <name type="scientific">Schizophyllum amplum</name>
    <dbReference type="NCBI Taxonomy" id="97359"/>
    <lineage>
        <taxon>Eukaryota</taxon>
        <taxon>Fungi</taxon>
        <taxon>Dikarya</taxon>
        <taxon>Basidiomycota</taxon>
        <taxon>Agaricomycotina</taxon>
        <taxon>Agaricomycetes</taxon>
        <taxon>Agaricomycetidae</taxon>
        <taxon>Agaricales</taxon>
        <taxon>Schizophyllaceae</taxon>
        <taxon>Schizophyllum</taxon>
    </lineage>
</organism>
<evidence type="ECO:0000313" key="3">
    <source>
        <dbReference type="EMBL" id="TRM66433.1"/>
    </source>
</evidence>
<evidence type="ECO:0000313" key="4">
    <source>
        <dbReference type="Proteomes" id="UP000320762"/>
    </source>
</evidence>
<dbReference type="STRING" id="97359.A0A550CNP6"/>
<dbReference type="EMBL" id="VDMD01000004">
    <property type="protein sequence ID" value="TRM66433.1"/>
    <property type="molecule type" value="Genomic_DNA"/>
</dbReference>
<proteinExistence type="inferred from homology"/>
<keyword evidence="4" id="KW-1185">Reference proteome</keyword>
<name>A0A550CNP6_9AGAR</name>
<dbReference type="PANTHER" id="PTHR33643">
    <property type="entry name" value="UREASE ACCESSORY PROTEIN D"/>
    <property type="match status" value="1"/>
</dbReference>
<evidence type="ECO:0000256" key="2">
    <source>
        <dbReference type="ARBA" id="ARBA00023186"/>
    </source>
</evidence>
<keyword evidence="2" id="KW-0143">Chaperone</keyword>
<dbReference type="InterPro" id="IPR002669">
    <property type="entry name" value="UreD"/>
</dbReference>
<dbReference type="OrthoDB" id="5550464at2759"/>
<dbReference type="Proteomes" id="UP000320762">
    <property type="component" value="Unassembled WGS sequence"/>
</dbReference>
<sequence length="298" mass="32737">MAKLEAGTGRICLSLLDSTAVFSELSATYPLKLLSPRTSPQNVSVVYVLSYGGGLVGGDRVSLSVAVQRDAVLVMLSQGSTKVFKARPGQRLAKVQTDAHSSVTVQAFTFTVSDRSCVFLLPDPVTCFRAASYNQIQTFRLARDASLVVLDWITSGRKTLGEDWLFARYYSVNEIFVEGRRVARDAMLLEETPEDPRVPARTLAQRLAPYSCYAMLLLFGPATREVVQDLQEQYAKIAVFKTAAPEDLLWSLSSIDGGNGAVVRVAGKETEAVKIWLKDALRKLETVVGPDVYQRTFV</sequence>
<dbReference type="AlphaFoldDB" id="A0A550CNP6"/>
<dbReference type="PANTHER" id="PTHR33643:SF1">
    <property type="entry name" value="UREASE ACCESSORY PROTEIN D"/>
    <property type="match status" value="1"/>
</dbReference>
<dbReference type="GO" id="GO:0016151">
    <property type="term" value="F:nickel cation binding"/>
    <property type="evidence" value="ECO:0007669"/>
    <property type="project" value="InterPro"/>
</dbReference>
<dbReference type="HAMAP" id="MF_01384">
    <property type="entry name" value="UreD"/>
    <property type="match status" value="1"/>
</dbReference>
<comment type="caution">
    <text evidence="3">The sequence shown here is derived from an EMBL/GenBank/DDBJ whole genome shotgun (WGS) entry which is preliminary data.</text>
</comment>
<dbReference type="Pfam" id="PF01774">
    <property type="entry name" value="UreD"/>
    <property type="match status" value="1"/>
</dbReference>